<reference evidence="2 3" key="2">
    <citation type="journal article" date="2016" name="J. Biotechnol.">
        <title>Complete genome sequence of Arthrobacter alpinus ERGS4:06, a yellow pigmented bacterium tolerant to cold and radiations isolated from Sikkim Himalaya.</title>
        <authorList>
            <person name="Kumar R."/>
            <person name="Singh D."/>
            <person name="Swarnkar M.K."/>
            <person name="Singh A.K."/>
            <person name="Kumar S."/>
        </authorList>
    </citation>
    <scope>NUCLEOTIDE SEQUENCE [LARGE SCALE GENOMIC DNA]</scope>
    <source>
        <strain evidence="2 3">ERGS4:06</strain>
    </source>
</reference>
<dbReference type="AlphaFoldDB" id="A0A0S2M2J8"/>
<organism evidence="2 3">
    <name type="scientific">Arthrobacter alpinus</name>
    <dbReference type="NCBI Taxonomy" id="656366"/>
    <lineage>
        <taxon>Bacteria</taxon>
        <taxon>Bacillati</taxon>
        <taxon>Actinomycetota</taxon>
        <taxon>Actinomycetes</taxon>
        <taxon>Micrococcales</taxon>
        <taxon>Micrococcaceae</taxon>
        <taxon>Arthrobacter</taxon>
    </lineage>
</organism>
<dbReference type="EMBL" id="CP013200">
    <property type="protein sequence ID" value="ALO67736.1"/>
    <property type="molecule type" value="Genomic_DNA"/>
</dbReference>
<protein>
    <submittedName>
        <fullName evidence="2">Uncharacterized protein</fullName>
    </submittedName>
</protein>
<evidence type="ECO:0000313" key="3">
    <source>
        <dbReference type="Proteomes" id="UP000059574"/>
    </source>
</evidence>
<feature type="region of interest" description="Disordered" evidence="1">
    <location>
        <begin position="115"/>
        <end position="138"/>
    </location>
</feature>
<dbReference type="Proteomes" id="UP000059574">
    <property type="component" value="Chromosome"/>
</dbReference>
<evidence type="ECO:0000256" key="1">
    <source>
        <dbReference type="SAM" id="MobiDB-lite"/>
    </source>
</evidence>
<dbReference type="RefSeq" id="WP_062291163.1">
    <property type="nucleotide sequence ID" value="NZ_CP013200.1"/>
</dbReference>
<feature type="compositionally biased region" description="Polar residues" evidence="1">
    <location>
        <begin position="120"/>
        <end position="138"/>
    </location>
</feature>
<feature type="compositionally biased region" description="Polar residues" evidence="1">
    <location>
        <begin position="39"/>
        <end position="56"/>
    </location>
</feature>
<proteinExistence type="predicted"/>
<accession>A0A0S2M2J8</accession>
<reference evidence="3" key="1">
    <citation type="submission" date="2015-11" db="EMBL/GenBank/DDBJ databases">
        <authorList>
            <person name="Kumar R."/>
            <person name="Singh D."/>
            <person name="Swarnkar M.K."/>
            <person name="Singh A.K."/>
            <person name="Kumar S."/>
        </authorList>
    </citation>
    <scope>NUCLEOTIDE SEQUENCE [LARGE SCALE GENOMIC DNA]</scope>
    <source>
        <strain evidence="3">ERGS4:06</strain>
    </source>
</reference>
<name>A0A0S2M2J8_9MICC</name>
<evidence type="ECO:0000313" key="2">
    <source>
        <dbReference type="EMBL" id="ALO67736.1"/>
    </source>
</evidence>
<feature type="region of interest" description="Disordered" evidence="1">
    <location>
        <begin position="33"/>
        <end position="83"/>
    </location>
</feature>
<gene>
    <name evidence="2" type="ORF">AS189_16195</name>
</gene>
<sequence length="195" mass="20392">MDLLIPLAVLLLAVAVVLLIMAKRGKARQTARTAEQYGAGSTYQPTFDVPQSQIPDSSPALPDMGQPAPLQRRGAPDGGSGDEVRDLAERLANDIRESLLKGVPKGSITVETTVTSTSTAPPWSHTTGVQDVSRSTGGTGYTERSLSLTEADATRIKALAAAGQRAKALALLTAETGMGTMAAQTMLDMIMEAEL</sequence>